<organism evidence="3 4">
    <name type="scientific">Trichoderma harzianum</name>
    <name type="common">Hypocrea lixii</name>
    <dbReference type="NCBI Taxonomy" id="5544"/>
    <lineage>
        <taxon>Eukaryota</taxon>
        <taxon>Fungi</taxon>
        <taxon>Dikarya</taxon>
        <taxon>Ascomycota</taxon>
        <taxon>Pezizomycotina</taxon>
        <taxon>Sordariomycetes</taxon>
        <taxon>Hypocreomycetidae</taxon>
        <taxon>Hypocreales</taxon>
        <taxon>Hypocreaceae</taxon>
        <taxon>Trichoderma</taxon>
    </lineage>
</organism>
<comment type="caution">
    <text evidence="3">The sequence shown here is derived from an EMBL/GenBank/DDBJ whole genome shotgun (WGS) entry which is preliminary data.</text>
</comment>
<dbReference type="GO" id="GO:0005524">
    <property type="term" value="F:ATP binding"/>
    <property type="evidence" value="ECO:0007669"/>
    <property type="project" value="InterPro"/>
</dbReference>
<feature type="region of interest" description="Disordered" evidence="1">
    <location>
        <begin position="1"/>
        <end position="23"/>
    </location>
</feature>
<dbReference type="SUPFAM" id="SSF56112">
    <property type="entry name" value="Protein kinase-like (PK-like)"/>
    <property type="match status" value="1"/>
</dbReference>
<gene>
    <name evidence="3" type="ORF">THAR02_05698</name>
</gene>
<dbReference type="InterPro" id="IPR011009">
    <property type="entry name" value="Kinase-like_dom_sf"/>
</dbReference>
<keyword evidence="3" id="KW-0418">Kinase</keyword>
<keyword evidence="3" id="KW-0808">Transferase</keyword>
<dbReference type="OrthoDB" id="4885952at2759"/>
<reference evidence="4" key="1">
    <citation type="journal article" date="2015" name="Genome Announc.">
        <title>Draft whole-genome sequence of the biocontrol agent Trichoderma harzianum T6776.</title>
        <authorList>
            <person name="Baroncelli R."/>
            <person name="Piaggeschi G."/>
            <person name="Fiorini L."/>
            <person name="Bertolini E."/>
            <person name="Zapparata A."/>
            <person name="Pe M.E."/>
            <person name="Sarrocco S."/>
            <person name="Vannacci G."/>
        </authorList>
    </citation>
    <scope>NUCLEOTIDE SEQUENCE [LARGE SCALE GENOMIC DNA]</scope>
    <source>
        <strain evidence="4">T6776</strain>
    </source>
</reference>
<proteinExistence type="predicted"/>
<dbReference type="Pfam" id="PF00069">
    <property type="entry name" value="Pkinase"/>
    <property type="match status" value="1"/>
</dbReference>
<evidence type="ECO:0000313" key="3">
    <source>
        <dbReference type="EMBL" id="KKP02191.1"/>
    </source>
</evidence>
<evidence type="ECO:0000313" key="4">
    <source>
        <dbReference type="Proteomes" id="UP000034112"/>
    </source>
</evidence>
<evidence type="ECO:0000256" key="1">
    <source>
        <dbReference type="SAM" id="MobiDB-lite"/>
    </source>
</evidence>
<evidence type="ECO:0000259" key="2">
    <source>
        <dbReference type="Pfam" id="PF00069"/>
    </source>
</evidence>
<name>A0A0F9XAK4_TRIHA</name>
<dbReference type="EMBL" id="JOKZ01000161">
    <property type="protein sequence ID" value="KKP02191.1"/>
    <property type="molecule type" value="Genomic_DNA"/>
</dbReference>
<sequence length="506" mass="57491">MLARLCMKEKRKTREQQAFPHYHHSHDLSKLRQLLPFRRMDQPFRPGQTAQGHYNAASATLGVAGSDALDTGQSSNRVEDSRTHCNMEVYDQAEAFSKKDGDLEFSHTKVILRQGDQFFYCISQRRLSFGSTVNFPPSDIHKIPQDIIWPKVDLKLTEAPRPLPLDCYIKQPRLIEYGDTKASLNPGAQLLHEATIWEVLNRSPHPNIARFLGCIIKNGRLTGLCFVKYPMNLFEAATSSNSLDIQRCLQGIENGVRHLHGFGFIHNDLNPSNIMMDGDTPVIIDLDSCQQEGAKLGIKAGTIGWSACDTELAERKNDIDALPKIQNYLEETRKTHVNMLLIKDEVITHIHRRGASIRSKCRSENAIINKRDDLISGHEESSENHALVGDELWNLRPSFTRVVKCSGGELSFASWLLAIHLALFLYFKLLLNPNTEANIFQWRDARTPITVVPNMNSKYFVDVRDTARLHVAALLDPNVKAERIFAFATEYNWIDVLTILRKLRLD</sequence>
<dbReference type="AlphaFoldDB" id="A0A0F9XAK4"/>
<dbReference type="InterPro" id="IPR000719">
    <property type="entry name" value="Prot_kinase_dom"/>
</dbReference>
<feature type="domain" description="Protein kinase" evidence="2">
    <location>
        <begin position="188"/>
        <end position="294"/>
    </location>
</feature>
<dbReference type="Gene3D" id="3.40.50.720">
    <property type="entry name" value="NAD(P)-binding Rossmann-like Domain"/>
    <property type="match status" value="1"/>
</dbReference>
<dbReference type="Gene3D" id="1.10.510.10">
    <property type="entry name" value="Transferase(Phosphotransferase) domain 1"/>
    <property type="match status" value="1"/>
</dbReference>
<accession>A0A0F9XAK4</accession>
<dbReference type="GO" id="GO:0004672">
    <property type="term" value="F:protein kinase activity"/>
    <property type="evidence" value="ECO:0007669"/>
    <property type="project" value="InterPro"/>
</dbReference>
<dbReference type="Proteomes" id="UP000034112">
    <property type="component" value="Unassembled WGS sequence"/>
</dbReference>
<feature type="compositionally biased region" description="Basic and acidic residues" evidence="1">
    <location>
        <begin position="1"/>
        <end position="15"/>
    </location>
</feature>
<protein>
    <submittedName>
        <fullName evidence="3">Serine/threonine kinase</fullName>
    </submittedName>
</protein>